<gene>
    <name evidence="10" type="ORF">EDB81DRAFT_797664</name>
</gene>
<dbReference type="Proteomes" id="UP000738349">
    <property type="component" value="Unassembled WGS sequence"/>
</dbReference>
<dbReference type="Pfam" id="PF04082">
    <property type="entry name" value="Fungal_trans"/>
    <property type="match status" value="1"/>
</dbReference>
<feature type="region of interest" description="Disordered" evidence="8">
    <location>
        <begin position="220"/>
        <end position="244"/>
    </location>
</feature>
<protein>
    <submittedName>
        <fullName evidence="10">Fungal-specific transcription factor domain-containing protein</fullName>
    </submittedName>
</protein>
<feature type="region of interest" description="Disordered" evidence="8">
    <location>
        <begin position="1"/>
        <end position="33"/>
    </location>
</feature>
<keyword evidence="7" id="KW-0539">Nucleus</keyword>
<dbReference type="InterPro" id="IPR001138">
    <property type="entry name" value="Zn2Cys6_DnaBD"/>
</dbReference>
<keyword evidence="3" id="KW-0862">Zinc</keyword>
<evidence type="ECO:0000313" key="10">
    <source>
        <dbReference type="EMBL" id="KAH7141864.1"/>
    </source>
</evidence>
<feature type="compositionally biased region" description="Polar residues" evidence="8">
    <location>
        <begin position="152"/>
        <end position="162"/>
    </location>
</feature>
<dbReference type="SMART" id="SM00906">
    <property type="entry name" value="Fungal_trans"/>
    <property type="match status" value="1"/>
</dbReference>
<evidence type="ECO:0000256" key="1">
    <source>
        <dbReference type="ARBA" id="ARBA00004123"/>
    </source>
</evidence>
<dbReference type="CDD" id="cd12148">
    <property type="entry name" value="fungal_TF_MHR"/>
    <property type="match status" value="1"/>
</dbReference>
<name>A0A9P9IZP6_9HYPO</name>
<dbReference type="Gene3D" id="4.10.240.10">
    <property type="entry name" value="Zn(2)-C6 fungal-type DNA-binding domain"/>
    <property type="match status" value="1"/>
</dbReference>
<keyword evidence="2" id="KW-0479">Metal-binding</keyword>
<dbReference type="Pfam" id="PF00172">
    <property type="entry name" value="Zn_clus"/>
    <property type="match status" value="1"/>
</dbReference>
<dbReference type="OrthoDB" id="4161332at2759"/>
<keyword evidence="11" id="KW-1185">Reference proteome</keyword>
<feature type="compositionally biased region" description="Low complexity" evidence="8">
    <location>
        <begin position="16"/>
        <end position="33"/>
    </location>
</feature>
<dbReference type="InterPro" id="IPR007219">
    <property type="entry name" value="XnlR_reg_dom"/>
</dbReference>
<proteinExistence type="predicted"/>
<comment type="caution">
    <text evidence="10">The sequence shown here is derived from an EMBL/GenBank/DDBJ whole genome shotgun (WGS) entry which is preliminary data.</text>
</comment>
<dbReference type="PANTHER" id="PTHR31313:SF81">
    <property type="entry name" value="TY1 ENHANCER ACTIVATOR"/>
    <property type="match status" value="1"/>
</dbReference>
<evidence type="ECO:0000256" key="7">
    <source>
        <dbReference type="ARBA" id="ARBA00023242"/>
    </source>
</evidence>
<evidence type="ECO:0000259" key="9">
    <source>
        <dbReference type="PROSITE" id="PS50048"/>
    </source>
</evidence>
<evidence type="ECO:0000256" key="3">
    <source>
        <dbReference type="ARBA" id="ARBA00022833"/>
    </source>
</evidence>
<evidence type="ECO:0000256" key="6">
    <source>
        <dbReference type="ARBA" id="ARBA00023163"/>
    </source>
</evidence>
<dbReference type="GO" id="GO:0005634">
    <property type="term" value="C:nucleus"/>
    <property type="evidence" value="ECO:0007669"/>
    <property type="project" value="UniProtKB-SubCell"/>
</dbReference>
<dbReference type="GO" id="GO:0000981">
    <property type="term" value="F:DNA-binding transcription factor activity, RNA polymerase II-specific"/>
    <property type="evidence" value="ECO:0007669"/>
    <property type="project" value="InterPro"/>
</dbReference>
<organism evidence="10 11">
    <name type="scientific">Dactylonectria macrodidyma</name>
    <dbReference type="NCBI Taxonomy" id="307937"/>
    <lineage>
        <taxon>Eukaryota</taxon>
        <taxon>Fungi</taxon>
        <taxon>Dikarya</taxon>
        <taxon>Ascomycota</taxon>
        <taxon>Pezizomycotina</taxon>
        <taxon>Sordariomycetes</taxon>
        <taxon>Hypocreomycetidae</taxon>
        <taxon>Hypocreales</taxon>
        <taxon>Nectriaceae</taxon>
        <taxon>Dactylonectria</taxon>
    </lineage>
</organism>
<dbReference type="SMART" id="SM00066">
    <property type="entry name" value="GAL4"/>
    <property type="match status" value="1"/>
</dbReference>
<dbReference type="InterPro" id="IPR051615">
    <property type="entry name" value="Transcr_Regulatory_Elem"/>
</dbReference>
<dbReference type="AlphaFoldDB" id="A0A9P9IZP6"/>
<dbReference type="PROSITE" id="PS50048">
    <property type="entry name" value="ZN2_CY6_FUNGAL_2"/>
    <property type="match status" value="1"/>
</dbReference>
<dbReference type="CDD" id="cd00067">
    <property type="entry name" value="GAL4"/>
    <property type="match status" value="1"/>
</dbReference>
<reference evidence="10" key="1">
    <citation type="journal article" date="2021" name="Nat. Commun.">
        <title>Genetic determinants of endophytism in the Arabidopsis root mycobiome.</title>
        <authorList>
            <person name="Mesny F."/>
            <person name="Miyauchi S."/>
            <person name="Thiergart T."/>
            <person name="Pickel B."/>
            <person name="Atanasova L."/>
            <person name="Karlsson M."/>
            <person name="Huettel B."/>
            <person name="Barry K.W."/>
            <person name="Haridas S."/>
            <person name="Chen C."/>
            <person name="Bauer D."/>
            <person name="Andreopoulos W."/>
            <person name="Pangilinan J."/>
            <person name="LaButti K."/>
            <person name="Riley R."/>
            <person name="Lipzen A."/>
            <person name="Clum A."/>
            <person name="Drula E."/>
            <person name="Henrissat B."/>
            <person name="Kohler A."/>
            <person name="Grigoriev I.V."/>
            <person name="Martin F.M."/>
            <person name="Hacquard S."/>
        </authorList>
    </citation>
    <scope>NUCLEOTIDE SEQUENCE</scope>
    <source>
        <strain evidence="10">MPI-CAGE-AT-0147</strain>
    </source>
</reference>
<accession>A0A9P9IZP6</accession>
<dbReference type="InterPro" id="IPR036864">
    <property type="entry name" value="Zn2-C6_fun-type_DNA-bd_sf"/>
</dbReference>
<evidence type="ECO:0000256" key="8">
    <source>
        <dbReference type="SAM" id="MobiDB-lite"/>
    </source>
</evidence>
<feature type="compositionally biased region" description="Basic and acidic residues" evidence="8">
    <location>
        <begin position="220"/>
        <end position="231"/>
    </location>
</feature>
<feature type="domain" description="Zn(2)-C6 fungal-type" evidence="9">
    <location>
        <begin position="39"/>
        <end position="73"/>
    </location>
</feature>
<sequence length="753" mass="82812">MSPRSQGGDDEPSAGSVTSTRRVSKSTSSARSRPRASMACLNCRQKKTKCDVQSLESGKGCTLCRNTNIECITVPNGDRRKHGSREYISALQGRMESIEALISQCGINLDDVAGCAGVAEVDMEPPIDTSVIEIPPPSGSETSKSVGDGNNAELTNQRTPMSLPSVHGEPEAGGGKSPAEIQVMDETQEADHQVPTALMDPYLSAACEDFHDRIYNPTAEHEVPEHRHSSLDDSGPNLDTDSSPGQLRYYGPTTQLHIQARHTQDTDMLVNLGSTTSFVVDMDSTRLRETLIESCWGYYSRSVSVVDEQLFKAHRALGKRSQYYSRFLEAAFLACATRVSTSHAVRSLGRAYANQAKEDIVLELEQPTIATLQGFLLLSDFEATSARDRIGWTYSGIACRLIFDLGLHEECSQLVKHGILIQADADLRHQLFLTAFVYDRLWALYLGRPSCVPLVSVEQRLSCKGPTRLSRSLDHWVILCKLISEVTDKLNGFGTVLDDGSAEHLWELSERISAAHDRLPPSLSPKHISELEMTAYGLNIQFYGIQIVLHRAIVKVLSQSTDKRANHDRTTQVEKSRQALYDNAAHVCRLILAYREIYGVEKFITVMLDNMYVTASTLIAYILQPPAVHSRQGVIESNASQLLNIIAETMSALQKHYPVAEKMRQTLSRITENTVLAGSFGPIEARSSTSQSLDTVLSDAFVPVMVGSWGSMEALVHDDFILSQSQLLGSSAHVDELVVSAPWIQDLGIGSMP</sequence>
<dbReference type="GO" id="GO:0008270">
    <property type="term" value="F:zinc ion binding"/>
    <property type="evidence" value="ECO:0007669"/>
    <property type="project" value="InterPro"/>
</dbReference>
<evidence type="ECO:0000256" key="4">
    <source>
        <dbReference type="ARBA" id="ARBA00023015"/>
    </source>
</evidence>
<feature type="region of interest" description="Disordered" evidence="8">
    <location>
        <begin position="129"/>
        <end position="178"/>
    </location>
</feature>
<evidence type="ECO:0000256" key="5">
    <source>
        <dbReference type="ARBA" id="ARBA00023125"/>
    </source>
</evidence>
<comment type="subcellular location">
    <subcellularLocation>
        <location evidence="1">Nucleus</location>
    </subcellularLocation>
</comment>
<keyword evidence="6" id="KW-0804">Transcription</keyword>
<dbReference type="GO" id="GO:0003677">
    <property type="term" value="F:DNA binding"/>
    <property type="evidence" value="ECO:0007669"/>
    <property type="project" value="UniProtKB-KW"/>
</dbReference>
<keyword evidence="4" id="KW-0805">Transcription regulation</keyword>
<evidence type="ECO:0000313" key="11">
    <source>
        <dbReference type="Proteomes" id="UP000738349"/>
    </source>
</evidence>
<dbReference type="EMBL" id="JAGMUV010000010">
    <property type="protein sequence ID" value="KAH7141864.1"/>
    <property type="molecule type" value="Genomic_DNA"/>
</dbReference>
<dbReference type="PROSITE" id="PS00463">
    <property type="entry name" value="ZN2_CY6_FUNGAL_1"/>
    <property type="match status" value="1"/>
</dbReference>
<keyword evidence="5" id="KW-0238">DNA-binding</keyword>
<dbReference type="SUPFAM" id="SSF57701">
    <property type="entry name" value="Zn2/Cys6 DNA-binding domain"/>
    <property type="match status" value="1"/>
</dbReference>
<evidence type="ECO:0000256" key="2">
    <source>
        <dbReference type="ARBA" id="ARBA00022723"/>
    </source>
</evidence>
<dbReference type="PANTHER" id="PTHR31313">
    <property type="entry name" value="TY1 ENHANCER ACTIVATOR"/>
    <property type="match status" value="1"/>
</dbReference>
<dbReference type="GO" id="GO:0006351">
    <property type="term" value="P:DNA-templated transcription"/>
    <property type="evidence" value="ECO:0007669"/>
    <property type="project" value="InterPro"/>
</dbReference>